<dbReference type="Proteomes" id="UP000735302">
    <property type="component" value="Unassembled WGS sequence"/>
</dbReference>
<dbReference type="PANTHER" id="PTHR45828">
    <property type="entry name" value="CYTOCHROME B561/FERRIC REDUCTASE TRANSMEMBRANE"/>
    <property type="match status" value="1"/>
</dbReference>
<reference evidence="2 3" key="1">
    <citation type="journal article" date="2021" name="Elife">
        <title>Chloroplast acquisition without the gene transfer in kleptoplastic sea slugs, Plakobranchus ocellatus.</title>
        <authorList>
            <person name="Maeda T."/>
            <person name="Takahashi S."/>
            <person name="Yoshida T."/>
            <person name="Shimamura S."/>
            <person name="Takaki Y."/>
            <person name="Nagai Y."/>
            <person name="Toyoda A."/>
            <person name="Suzuki Y."/>
            <person name="Arimoto A."/>
            <person name="Ishii H."/>
            <person name="Satoh N."/>
            <person name="Nishiyama T."/>
            <person name="Hasebe M."/>
            <person name="Maruyama T."/>
            <person name="Minagawa J."/>
            <person name="Obokata J."/>
            <person name="Shigenobu S."/>
        </authorList>
    </citation>
    <scope>NUCLEOTIDE SEQUENCE [LARGE SCALE GENOMIC DNA]</scope>
</reference>
<evidence type="ECO:0000313" key="2">
    <source>
        <dbReference type="EMBL" id="GFN73734.1"/>
    </source>
</evidence>
<sequence length="97" mass="10298">MNIKPPSAAIMETYKLLTTLLVCFVFSGSLVSSYPTGAPTGACTSLNPDSHGPSTAKDPSPYKLSFSSSTYKPGDVIKGILRNITDNFQANFVGFSE</sequence>
<keyword evidence="3" id="KW-1185">Reference proteome</keyword>
<proteinExistence type="predicted"/>
<dbReference type="GO" id="GO:0016020">
    <property type="term" value="C:membrane"/>
    <property type="evidence" value="ECO:0007669"/>
    <property type="project" value="TreeGrafter"/>
</dbReference>
<feature type="chain" id="PRO_5044011044" description="Reelin domain-containing protein" evidence="1">
    <location>
        <begin position="34"/>
        <end position="97"/>
    </location>
</feature>
<dbReference type="AlphaFoldDB" id="A0AAV3XT96"/>
<comment type="caution">
    <text evidence="2">The sequence shown here is derived from an EMBL/GenBank/DDBJ whole genome shotgun (WGS) entry which is preliminary data.</text>
</comment>
<feature type="signal peptide" evidence="1">
    <location>
        <begin position="1"/>
        <end position="33"/>
    </location>
</feature>
<organism evidence="2 3">
    <name type="scientific">Plakobranchus ocellatus</name>
    <dbReference type="NCBI Taxonomy" id="259542"/>
    <lineage>
        <taxon>Eukaryota</taxon>
        <taxon>Metazoa</taxon>
        <taxon>Spiralia</taxon>
        <taxon>Lophotrochozoa</taxon>
        <taxon>Mollusca</taxon>
        <taxon>Gastropoda</taxon>
        <taxon>Heterobranchia</taxon>
        <taxon>Euthyneura</taxon>
        <taxon>Panpulmonata</taxon>
        <taxon>Sacoglossa</taxon>
        <taxon>Placobranchoidea</taxon>
        <taxon>Plakobranchidae</taxon>
        <taxon>Plakobranchus</taxon>
    </lineage>
</organism>
<dbReference type="InterPro" id="IPR051237">
    <property type="entry name" value="Ferric-chelate_Red/DefProt"/>
</dbReference>
<dbReference type="PANTHER" id="PTHR45828:SF36">
    <property type="entry name" value="REELIN DOMAIN-CONTAINING PROTEIN"/>
    <property type="match status" value="1"/>
</dbReference>
<protein>
    <recommendedName>
        <fullName evidence="4">Reelin domain-containing protein</fullName>
    </recommendedName>
</protein>
<evidence type="ECO:0000313" key="3">
    <source>
        <dbReference type="Proteomes" id="UP000735302"/>
    </source>
</evidence>
<keyword evidence="1" id="KW-0732">Signal</keyword>
<gene>
    <name evidence="2" type="ORF">PoB_000024000</name>
</gene>
<dbReference type="EMBL" id="BLXT01000029">
    <property type="protein sequence ID" value="GFN73734.1"/>
    <property type="molecule type" value="Genomic_DNA"/>
</dbReference>
<accession>A0AAV3XT96</accession>
<evidence type="ECO:0008006" key="4">
    <source>
        <dbReference type="Google" id="ProtNLM"/>
    </source>
</evidence>
<name>A0AAV3XT96_9GAST</name>
<evidence type="ECO:0000256" key="1">
    <source>
        <dbReference type="SAM" id="SignalP"/>
    </source>
</evidence>